<dbReference type="EMBL" id="PGFJ01000001">
    <property type="protein sequence ID" value="PJJ84757.1"/>
    <property type="molecule type" value="Genomic_DNA"/>
</dbReference>
<evidence type="ECO:0000313" key="3">
    <source>
        <dbReference type="Proteomes" id="UP000242687"/>
    </source>
</evidence>
<dbReference type="InterPro" id="IPR014917">
    <property type="entry name" value="DUF1800"/>
</dbReference>
<organism evidence="2 3">
    <name type="scientific">Mucilaginibacter auburnensis</name>
    <dbReference type="NCBI Taxonomy" id="1457233"/>
    <lineage>
        <taxon>Bacteria</taxon>
        <taxon>Pseudomonadati</taxon>
        <taxon>Bacteroidota</taxon>
        <taxon>Sphingobacteriia</taxon>
        <taxon>Sphingobacteriales</taxon>
        <taxon>Sphingobacteriaceae</taxon>
        <taxon>Mucilaginibacter</taxon>
    </lineage>
</organism>
<reference evidence="2 3" key="1">
    <citation type="submission" date="2017-11" db="EMBL/GenBank/DDBJ databases">
        <title>Genomic Encyclopedia of Archaeal and Bacterial Type Strains, Phase II (KMG-II): From Individual Species to Whole Genera.</title>
        <authorList>
            <person name="Goeker M."/>
        </authorList>
    </citation>
    <scope>NUCLEOTIDE SEQUENCE [LARGE SCALE GENOMIC DNA]</scope>
    <source>
        <strain evidence="2 3">DSM 28175</strain>
    </source>
</reference>
<name>A0A2H9VVB0_9SPHI</name>
<dbReference type="Pfam" id="PF08811">
    <property type="entry name" value="DUF1800"/>
    <property type="match status" value="1"/>
</dbReference>
<comment type="caution">
    <text evidence="2">The sequence shown here is derived from an EMBL/GenBank/DDBJ whole genome shotgun (WGS) entry which is preliminary data.</text>
</comment>
<proteinExistence type="predicted"/>
<keyword evidence="3" id="KW-1185">Reference proteome</keyword>
<accession>A0A2H9VVB0</accession>
<dbReference type="Proteomes" id="UP000242687">
    <property type="component" value="Unassembled WGS sequence"/>
</dbReference>
<dbReference type="OrthoDB" id="9772295at2"/>
<gene>
    <name evidence="2" type="ORF">CLV57_1778</name>
</gene>
<feature type="region of interest" description="Disordered" evidence="1">
    <location>
        <begin position="576"/>
        <end position="599"/>
    </location>
</feature>
<evidence type="ECO:0000313" key="2">
    <source>
        <dbReference type="EMBL" id="PJJ84757.1"/>
    </source>
</evidence>
<protein>
    <submittedName>
        <fullName evidence="2">Uncharacterized protein (DUF1800 family)</fullName>
    </submittedName>
</protein>
<evidence type="ECO:0000256" key="1">
    <source>
        <dbReference type="SAM" id="MobiDB-lite"/>
    </source>
</evidence>
<sequence length="622" mass="69170">MRVSMYSVLIFLIGIFTLASAFTIFHQNDGKVAFPYKKAGLTERQAAAHLLSRFTYGATPGQIDEVVKTGIEKWFMQQLDGSLPDDSLNGLLNKYDALKLSNKDIVAQYPKNAVLLRMAVKDGVLNKDSVKTDRKEYRDALDNYRKLHGLSTEQELLRQLFSQKVLCAAYSKNQLHEVLTDFWFNHFNVSLTKNQSAQFIVSYERDAIRPNVTGNFSDLLLATAKSPAMLYYLDNFSSVGSNDQTDKKLMRNVAMQKPAKQNAGLNENYAREVMELHTLGVDGGYTQQDVTEAARILTGWTVYPMGAYGNGGAVEKLVERIGEDKLPQRGFVHEGDFLFTPNRHDNGEKTVLGKHFPANGGYNDGLKLLQMLAHHPSTAKFITKKLAVRFVSDNPPPSLLAKMEKTFNRSNGNIREVLITMVSAPEFWSSASLREKTKSPFELAISSVRALNAEIDQPYQLYNWANKMGQRIYAYQAPTGFPDKAQYWINSSALLTRMNFGLALASGRIPGLKIDLAALNYNREPESAEAALSVYSKIIMPERDLSATIKQLTPMLSQTDLAQKVAAAAAKATPADSVNNSMIPGDDNSKKHKTGQVSTLKNNPMLAQVVGIIIGSPEFQRR</sequence>
<dbReference type="AlphaFoldDB" id="A0A2H9VVB0"/>